<organism evidence="6 7">
    <name type="scientific">Paeniglutamicibacter gangotriensis</name>
    <dbReference type="NCBI Taxonomy" id="254787"/>
    <lineage>
        <taxon>Bacteria</taxon>
        <taxon>Bacillati</taxon>
        <taxon>Actinomycetota</taxon>
        <taxon>Actinomycetes</taxon>
        <taxon>Micrococcales</taxon>
        <taxon>Micrococcaceae</taxon>
        <taxon>Paeniglutamicibacter</taxon>
    </lineage>
</organism>
<feature type="transmembrane region" description="Helical" evidence="5">
    <location>
        <begin position="48"/>
        <end position="70"/>
    </location>
</feature>
<evidence type="ECO:0000256" key="4">
    <source>
        <dbReference type="ARBA" id="ARBA00023136"/>
    </source>
</evidence>
<evidence type="ECO:0000256" key="1">
    <source>
        <dbReference type="ARBA" id="ARBA00004141"/>
    </source>
</evidence>
<dbReference type="PANTHER" id="PTHR33514:SF13">
    <property type="entry name" value="PROTEIN ABCI12, CHLOROPLASTIC"/>
    <property type="match status" value="1"/>
</dbReference>
<keyword evidence="2 5" id="KW-0812">Transmembrane</keyword>
<reference evidence="6 7" key="1">
    <citation type="submission" date="2019-07" db="EMBL/GenBank/DDBJ databases">
        <title>Analysis of the biochemical properties, biological activity and biotechnological potential of siderophores and biosurfactants produced by Antarctic psychrotolerant bacteria.</title>
        <authorList>
            <person name="Styczynski M."/>
            <person name="Krucon T."/>
            <person name="Decewicz P."/>
            <person name="Dziewit L."/>
        </authorList>
    </citation>
    <scope>NUCLEOTIDE SEQUENCE [LARGE SCALE GENOMIC DNA]</scope>
    <source>
        <strain evidence="6 7">ANT_H27</strain>
    </source>
</reference>
<keyword evidence="4 5" id="KW-0472">Membrane</keyword>
<dbReference type="GO" id="GO:0005886">
    <property type="term" value="C:plasma membrane"/>
    <property type="evidence" value="ECO:0007669"/>
    <property type="project" value="TreeGrafter"/>
</dbReference>
<gene>
    <name evidence="6" type="ORF">FQ154_01890</name>
</gene>
<dbReference type="CDD" id="cd16914">
    <property type="entry name" value="EcfT"/>
    <property type="match status" value="1"/>
</dbReference>
<dbReference type="RefSeq" id="WP_007272767.1">
    <property type="nucleotide sequence ID" value="NZ_JBITUG010000002.1"/>
</dbReference>
<comment type="subcellular location">
    <subcellularLocation>
        <location evidence="1">Membrane</location>
        <topology evidence="1">Multi-pass membrane protein</topology>
    </subcellularLocation>
</comment>
<evidence type="ECO:0000313" key="6">
    <source>
        <dbReference type="EMBL" id="KAA0979937.1"/>
    </source>
</evidence>
<dbReference type="AlphaFoldDB" id="A0A5B0ELP6"/>
<dbReference type="OrthoDB" id="509049at2"/>
<dbReference type="Pfam" id="PF02361">
    <property type="entry name" value="CbiQ"/>
    <property type="match status" value="1"/>
</dbReference>
<evidence type="ECO:0000313" key="7">
    <source>
        <dbReference type="Proteomes" id="UP000323856"/>
    </source>
</evidence>
<accession>A0A5B0ELP6</accession>
<evidence type="ECO:0000256" key="2">
    <source>
        <dbReference type="ARBA" id="ARBA00022692"/>
    </source>
</evidence>
<feature type="transmembrane region" description="Helical" evidence="5">
    <location>
        <begin position="76"/>
        <end position="107"/>
    </location>
</feature>
<comment type="caution">
    <text evidence="6">The sequence shown here is derived from an EMBL/GenBank/DDBJ whole genome shotgun (WGS) entry which is preliminary data.</text>
</comment>
<dbReference type="Proteomes" id="UP000323856">
    <property type="component" value="Unassembled WGS sequence"/>
</dbReference>
<evidence type="ECO:0000256" key="3">
    <source>
        <dbReference type="ARBA" id="ARBA00022989"/>
    </source>
</evidence>
<dbReference type="InterPro" id="IPR003339">
    <property type="entry name" value="ABC/ECF_trnsptr_transmembrane"/>
</dbReference>
<name>A0A5B0ELP6_9MICC</name>
<evidence type="ECO:0000256" key="5">
    <source>
        <dbReference type="SAM" id="Phobius"/>
    </source>
</evidence>
<proteinExistence type="predicted"/>
<protein>
    <submittedName>
        <fullName evidence="6">Energy-coupling factor transporter transmembrane protein EcfT</fullName>
    </submittedName>
</protein>
<sequence>MSASHQMLLGHYLSGNSVVHRTPLALKYLIVLLVGAAVLLWRIPAVGLGALALSVGLFALAGPRVLRAWAAPLRHLWWVFVILGIYQSILNTPLFAVTLVSGMLAAVQCGRLVLLTTTQAALLDGLERAASPVRLVGGNPATIALAVALMLRSIPAIATSVQEVSDAAKARGIQRNPATLAAPVVINTVAYAQRTSDALAARGIMERS</sequence>
<dbReference type="PANTHER" id="PTHR33514">
    <property type="entry name" value="PROTEIN ABCI12, CHLOROPLASTIC"/>
    <property type="match status" value="1"/>
</dbReference>
<keyword evidence="3 5" id="KW-1133">Transmembrane helix</keyword>
<dbReference type="EMBL" id="VOBL01000001">
    <property type="protein sequence ID" value="KAA0979937.1"/>
    <property type="molecule type" value="Genomic_DNA"/>
</dbReference>